<dbReference type="AlphaFoldDB" id="B4VV77"/>
<dbReference type="EMBL" id="DS989854">
    <property type="protein sequence ID" value="EDX74100.1"/>
    <property type="molecule type" value="Genomic_DNA"/>
</dbReference>
<dbReference type="STRING" id="118168.MC7420_4085"/>
<accession>B4VV77</accession>
<dbReference type="HOGENOM" id="CLU_073017_0_0_3"/>
<dbReference type="InterPro" id="IPR014951">
    <property type="entry name" value="DUF1822"/>
</dbReference>
<organism evidence="1 2">
    <name type="scientific">Coleofasciculus chthonoplastes PCC 7420</name>
    <dbReference type="NCBI Taxonomy" id="118168"/>
    <lineage>
        <taxon>Bacteria</taxon>
        <taxon>Bacillati</taxon>
        <taxon>Cyanobacteriota</taxon>
        <taxon>Cyanophyceae</taxon>
        <taxon>Coleofasciculales</taxon>
        <taxon>Coleofasciculaceae</taxon>
        <taxon>Coleofasciculus</taxon>
    </lineage>
</organism>
<name>B4VV77_9CYAN</name>
<keyword evidence="2" id="KW-1185">Reference proteome</keyword>
<dbReference type="Pfam" id="PF08852">
    <property type="entry name" value="DUF1822"/>
    <property type="match status" value="1"/>
</dbReference>
<dbReference type="eggNOG" id="COG1413">
    <property type="taxonomic scope" value="Bacteria"/>
</dbReference>
<reference evidence="1 2" key="1">
    <citation type="submission" date="2008-07" db="EMBL/GenBank/DDBJ databases">
        <authorList>
            <person name="Tandeau de Marsac N."/>
            <person name="Ferriera S."/>
            <person name="Johnson J."/>
            <person name="Kravitz S."/>
            <person name="Beeson K."/>
            <person name="Sutton G."/>
            <person name="Rogers Y.-H."/>
            <person name="Friedman R."/>
            <person name="Frazier M."/>
            <person name="Venter J.C."/>
        </authorList>
    </citation>
    <scope>NUCLEOTIDE SEQUENCE [LARGE SCALE GENOMIC DNA]</scope>
    <source>
        <strain evidence="1 2">PCC 7420</strain>
    </source>
</reference>
<gene>
    <name evidence="1" type="ORF">MC7420_4085</name>
</gene>
<evidence type="ECO:0000313" key="2">
    <source>
        <dbReference type="Proteomes" id="UP000003835"/>
    </source>
</evidence>
<evidence type="ECO:0000313" key="1">
    <source>
        <dbReference type="EMBL" id="EDX74100.1"/>
    </source>
</evidence>
<dbReference type="Proteomes" id="UP000003835">
    <property type="component" value="Unassembled WGS sequence"/>
</dbReference>
<evidence type="ECO:0008006" key="3">
    <source>
        <dbReference type="Google" id="ProtNLM"/>
    </source>
</evidence>
<protein>
    <recommendedName>
        <fullName evidence="3">DUF1822 family protein</fullName>
    </recommendedName>
</protein>
<proteinExistence type="predicted"/>
<sequence length="345" mass="38821">MPIPHSLFPIPDFCKKSINDNKVTIMIEPIQAQEDVAVPILITHKARQIAHQFAQEQPDETKAKQVYRNTLAVCLVNNYFKILGIPSDPSHCDSWNPLMRMTANVADLDVMGKGRIECRPISAFERETTSVCYIPTEVQDERIAYIVVQIEPEQSEALILGFVEYVDSEELPLHRLRPISDLPLYLDNLTERFTQLTHWLHGQIEAGWQTLDEILGISLMNYAWRNTRSLAAEATTPNLSPVVRGKIVEVPIQQGMEPIVLVTELMPKSEVDLGIALKICPPTKQEFLPVGLDMTVLDAVGEAVMHTQARAENRMIELGFDAEPGDRFSLRIELGDVTINEAFVV</sequence>